<dbReference type="GO" id="GO:0017004">
    <property type="term" value="P:cytochrome complex assembly"/>
    <property type="evidence" value="ECO:0007669"/>
    <property type="project" value="UniProtKB-KW"/>
</dbReference>
<keyword evidence="2" id="KW-0201">Cytochrome c-type biogenesis</keyword>
<organism evidence="7">
    <name type="scientific">hydrothermal vent metagenome</name>
    <dbReference type="NCBI Taxonomy" id="652676"/>
    <lineage>
        <taxon>unclassified sequences</taxon>
        <taxon>metagenomes</taxon>
        <taxon>ecological metagenomes</taxon>
    </lineage>
</organism>
<keyword evidence="5" id="KW-0812">Transmembrane</keyword>
<dbReference type="AlphaFoldDB" id="A0A3B1CYJ5"/>
<dbReference type="Gene3D" id="3.40.30.10">
    <property type="entry name" value="Glutaredoxin"/>
    <property type="match status" value="1"/>
</dbReference>
<dbReference type="InterPro" id="IPR050553">
    <property type="entry name" value="Thioredoxin_ResA/DsbE_sf"/>
</dbReference>
<evidence type="ECO:0000259" key="6">
    <source>
        <dbReference type="PROSITE" id="PS51352"/>
    </source>
</evidence>
<sequence length="163" mass="18212">MKLRGVILGVILVIGVFLVVLTQKDRAPQARRAIVDLEAPGFVLLDSSGATVKLSQFKGKTVFLHFWASWCPNCREELPSIQALYNRRKSDPDFVFLSIVYRENPAKSMKYLKANNYDIPLYTDPGEKAARTYGVTGVPETFIIDADGILRKRVIGAGDWSGY</sequence>
<dbReference type="CDD" id="cd02966">
    <property type="entry name" value="TlpA_like_family"/>
    <property type="match status" value="1"/>
</dbReference>
<keyword evidence="4" id="KW-0676">Redox-active center</keyword>
<name>A0A3B1CYJ5_9ZZZZ</name>
<dbReference type="PANTHER" id="PTHR42852">
    <property type="entry name" value="THIOL:DISULFIDE INTERCHANGE PROTEIN DSBE"/>
    <property type="match status" value="1"/>
</dbReference>
<dbReference type="InterPro" id="IPR013740">
    <property type="entry name" value="Redoxin"/>
</dbReference>
<evidence type="ECO:0000313" key="7">
    <source>
        <dbReference type="EMBL" id="VAX27710.1"/>
    </source>
</evidence>
<dbReference type="EMBL" id="UOGH01000058">
    <property type="protein sequence ID" value="VAX27710.1"/>
    <property type="molecule type" value="Genomic_DNA"/>
</dbReference>
<evidence type="ECO:0000256" key="5">
    <source>
        <dbReference type="SAM" id="Phobius"/>
    </source>
</evidence>
<dbReference type="PANTHER" id="PTHR42852:SF6">
    <property type="entry name" value="THIOL:DISULFIDE INTERCHANGE PROTEIN DSBE"/>
    <property type="match status" value="1"/>
</dbReference>
<keyword evidence="5" id="KW-1133">Transmembrane helix</keyword>
<evidence type="ECO:0000256" key="4">
    <source>
        <dbReference type="ARBA" id="ARBA00023284"/>
    </source>
</evidence>
<feature type="transmembrane region" description="Helical" evidence="5">
    <location>
        <begin position="6"/>
        <end position="22"/>
    </location>
</feature>
<evidence type="ECO:0000256" key="1">
    <source>
        <dbReference type="ARBA" id="ARBA00004196"/>
    </source>
</evidence>
<keyword evidence="5" id="KW-0472">Membrane</keyword>
<dbReference type="GO" id="GO:0030313">
    <property type="term" value="C:cell envelope"/>
    <property type="evidence" value="ECO:0007669"/>
    <property type="project" value="UniProtKB-SubCell"/>
</dbReference>
<evidence type="ECO:0000256" key="2">
    <source>
        <dbReference type="ARBA" id="ARBA00022748"/>
    </source>
</evidence>
<keyword evidence="3" id="KW-1015">Disulfide bond</keyword>
<dbReference type="Pfam" id="PF08534">
    <property type="entry name" value="Redoxin"/>
    <property type="match status" value="1"/>
</dbReference>
<reference evidence="7" key="1">
    <citation type="submission" date="2018-06" db="EMBL/GenBank/DDBJ databases">
        <authorList>
            <person name="Zhirakovskaya E."/>
        </authorList>
    </citation>
    <scope>NUCLEOTIDE SEQUENCE</scope>
</reference>
<feature type="domain" description="Thioredoxin" evidence="6">
    <location>
        <begin position="33"/>
        <end position="163"/>
    </location>
</feature>
<protein>
    <submittedName>
        <fullName evidence="7">Cytochrome c-type biogenesis protein CcmG/DsbE, thiol:disulfide oxidoreductase</fullName>
    </submittedName>
</protein>
<dbReference type="InterPro" id="IPR036249">
    <property type="entry name" value="Thioredoxin-like_sf"/>
</dbReference>
<dbReference type="InterPro" id="IPR013766">
    <property type="entry name" value="Thioredoxin_domain"/>
</dbReference>
<dbReference type="GO" id="GO:0016491">
    <property type="term" value="F:oxidoreductase activity"/>
    <property type="evidence" value="ECO:0007669"/>
    <property type="project" value="InterPro"/>
</dbReference>
<dbReference type="SUPFAM" id="SSF52833">
    <property type="entry name" value="Thioredoxin-like"/>
    <property type="match status" value="1"/>
</dbReference>
<gene>
    <name evidence="7" type="ORF">MNBD_NITROSPIRAE02-265</name>
</gene>
<comment type="subcellular location">
    <subcellularLocation>
        <location evidence="1">Cell envelope</location>
    </subcellularLocation>
</comment>
<proteinExistence type="predicted"/>
<evidence type="ECO:0000256" key="3">
    <source>
        <dbReference type="ARBA" id="ARBA00023157"/>
    </source>
</evidence>
<dbReference type="PROSITE" id="PS51352">
    <property type="entry name" value="THIOREDOXIN_2"/>
    <property type="match status" value="1"/>
</dbReference>
<accession>A0A3B1CYJ5</accession>